<evidence type="ECO:0000313" key="2">
    <source>
        <dbReference type="EMBL" id="CAX24558.1"/>
    </source>
</evidence>
<dbReference type="AlphaFoldDB" id="C7CK13"/>
<dbReference type="Gene3D" id="3.40.50.1820">
    <property type="entry name" value="alpha/beta hydrolase"/>
    <property type="match status" value="1"/>
</dbReference>
<dbReference type="Proteomes" id="UP000008070">
    <property type="component" value="Chromosome"/>
</dbReference>
<keyword evidence="1" id="KW-0472">Membrane</keyword>
<dbReference type="HOGENOM" id="CLU_035702_1_0_5"/>
<name>C7CK13_METED</name>
<feature type="transmembrane region" description="Helical" evidence="1">
    <location>
        <begin position="165"/>
        <end position="189"/>
    </location>
</feature>
<organism evidence="2 3">
    <name type="scientific">Methylorubrum extorquens (strain DSM 6343 / CIP 106787 / DM4)</name>
    <name type="common">Methylobacterium extorquens</name>
    <dbReference type="NCBI Taxonomy" id="661410"/>
    <lineage>
        <taxon>Bacteria</taxon>
        <taxon>Pseudomonadati</taxon>
        <taxon>Pseudomonadota</taxon>
        <taxon>Alphaproteobacteria</taxon>
        <taxon>Hyphomicrobiales</taxon>
        <taxon>Methylobacteriaceae</taxon>
        <taxon>Methylorubrum</taxon>
    </lineage>
</organism>
<dbReference type="SUPFAM" id="SSF53474">
    <property type="entry name" value="alpha/beta-Hydrolases"/>
    <property type="match status" value="1"/>
</dbReference>
<dbReference type="EMBL" id="FP103042">
    <property type="protein sequence ID" value="CAX24558.1"/>
    <property type="molecule type" value="Genomic_DNA"/>
</dbReference>
<feature type="transmembrane region" description="Helical" evidence="1">
    <location>
        <begin position="201"/>
        <end position="218"/>
    </location>
</feature>
<feature type="transmembrane region" description="Helical" evidence="1">
    <location>
        <begin position="133"/>
        <end position="153"/>
    </location>
</feature>
<accession>C7CK13</accession>
<proteinExistence type="predicted"/>
<dbReference type="InterPro" id="IPR029058">
    <property type="entry name" value="AB_hydrolase_fold"/>
</dbReference>
<protein>
    <recommendedName>
        <fullName evidence="4">Alpha/beta hydrolase</fullName>
    </recommendedName>
</protein>
<keyword evidence="1" id="KW-1133">Transmembrane helix</keyword>
<evidence type="ECO:0000313" key="3">
    <source>
        <dbReference type="Proteomes" id="UP000008070"/>
    </source>
</evidence>
<evidence type="ECO:0000256" key="1">
    <source>
        <dbReference type="SAM" id="Phobius"/>
    </source>
</evidence>
<gene>
    <name evidence="2" type="ORF">METD_I2903</name>
</gene>
<keyword evidence="1" id="KW-0812">Transmembrane</keyword>
<dbReference type="KEGG" id="mdi:METDI2903"/>
<evidence type="ECO:0008006" key="4">
    <source>
        <dbReference type="Google" id="ProtNLM"/>
    </source>
</evidence>
<reference evidence="3" key="1">
    <citation type="journal article" date="2009" name="PLoS ONE">
        <title>Methylobacterium genome sequences: a reference blueprint to investigate microbial metabolism of C1 compounds from natural and industrial sources.</title>
        <authorList>
            <person name="Vuilleumier S."/>
            <person name="Chistoserdova L."/>
            <person name="Lee M.-C."/>
            <person name="Bringel F."/>
            <person name="Lajus A."/>
            <person name="Zhou Y."/>
            <person name="Gourion B."/>
            <person name="Barbe V."/>
            <person name="Chang J."/>
            <person name="Cruveiller S."/>
            <person name="Dossat C."/>
            <person name="Gillett W."/>
            <person name="Gruffaz C."/>
            <person name="Haugen E."/>
            <person name="Hourcade E."/>
            <person name="Levy R."/>
            <person name="Mangenot S."/>
            <person name="Muller E."/>
            <person name="Nadalig T."/>
            <person name="Pagni M."/>
            <person name="Penny C."/>
            <person name="Peyraud R."/>
            <person name="Robinson D.G."/>
            <person name="Roche D."/>
            <person name="Rouy Z."/>
            <person name="Saenampechek C."/>
            <person name="Salvignol G."/>
            <person name="Vallenet D."/>
            <person name="Wu Z."/>
            <person name="Marx C.J."/>
            <person name="Vorholt J.A."/>
            <person name="Olson M.V."/>
            <person name="Kaul R."/>
            <person name="Weissenbach J."/>
            <person name="Medigue C."/>
            <person name="Lidstrom M.E."/>
        </authorList>
    </citation>
    <scope>NUCLEOTIDE SEQUENCE [LARGE SCALE GENOMIC DNA]</scope>
    <source>
        <strain evidence="3">DSM 6343 / CIP 106787 / DM4</strain>
    </source>
</reference>
<sequence>MRLFPQAADAFGYGVRTVIRMGAFGRMRKLLSFTPPDMQEARPESVSHRYVFYIPGYDPEAKTRYRLLFVREWARYTKRFGGRREISRAQTSEDGLVQSWTVSAPDQGDGAETRYDVLLWDDIVAADFARSRFLSVALLVVGTLHMILIGLLFRFYRLNWKYGNVILYPFVMVILLTALSLVIGVTVHAHLGDAFGHSLRWPLWVSLPLAVVAGIVWIKAIEAFLNRVFFWQLLNDWVFNWQHGQGLRPDYERRLDAFAAHILSALASRAAAGEATDEVMIVGHSSGGLTAVEVAARVLARDGTIGTSGANLSLVTLGSGLPLVAMQPAATRLRAEIAGLVTERRIVWCDFHAPQDWMNFPGFNPLQHLGLELHGQPVANPLVRSARFRDLICPETYRRVRFRPFRMHFQFLLANERPGAYDFFAMTLGPRRLREQVLAPAACPEREPALPL</sequence>